<dbReference type="InterPro" id="IPR021729">
    <property type="entry name" value="DUF3298"/>
</dbReference>
<dbReference type="RefSeq" id="WP_136836383.1">
    <property type="nucleotide sequence ID" value="NZ_SWBQ01000003.1"/>
</dbReference>
<evidence type="ECO:0000313" key="4">
    <source>
        <dbReference type="Proteomes" id="UP000307244"/>
    </source>
</evidence>
<dbReference type="EMBL" id="SWBQ01000003">
    <property type="protein sequence ID" value="TKC06124.1"/>
    <property type="molecule type" value="Genomic_DNA"/>
</dbReference>
<sequence>MKQLQLFAIALGFLSIQTACQSEKKNTVNTGLTDSSAISSSNSIASFKYDSVKVYSTPPVSPDKKVTDTSKAVISYPVFADESANNFVLGKIMETADEGKKYNSYKAYADDFIKAFDDFRKSEKDYPQTWFLDINTEVIRQSENYLGLQIAYVNYSGGAHPNSIYTYLNYTPKTAKEISLDSLILPGSMDKLTAIAEQIFRKNEELSTTASLKDGYFFENDKFKLNNNFTITDKGLKFLYNPYEIKAYVYGTTELLIPFSELKTIAKPNSLISK</sequence>
<dbReference type="Pfam" id="PF11738">
    <property type="entry name" value="DUF3298"/>
    <property type="match status" value="1"/>
</dbReference>
<keyword evidence="4" id="KW-1185">Reference proteome</keyword>
<comment type="caution">
    <text evidence="3">The sequence shown here is derived from an EMBL/GenBank/DDBJ whole genome shotgun (WGS) entry which is preliminary data.</text>
</comment>
<gene>
    <name evidence="3" type="ORF">FA047_12415</name>
</gene>
<dbReference type="Proteomes" id="UP000307244">
    <property type="component" value="Unassembled WGS sequence"/>
</dbReference>
<evidence type="ECO:0000259" key="1">
    <source>
        <dbReference type="Pfam" id="PF11738"/>
    </source>
</evidence>
<evidence type="ECO:0000313" key="3">
    <source>
        <dbReference type="EMBL" id="TKC06124.1"/>
    </source>
</evidence>
<dbReference type="Gene3D" id="3.30.565.40">
    <property type="entry name" value="Fervidobacterium nodosum Rt17-B1 like"/>
    <property type="match status" value="1"/>
</dbReference>
<feature type="domain" description="Deacetylase PdaC" evidence="2">
    <location>
        <begin position="65"/>
        <end position="163"/>
    </location>
</feature>
<dbReference type="OrthoDB" id="594879at2"/>
<protein>
    <submittedName>
        <fullName evidence="3">DUF3298 and DUF4163 domain-containing protein</fullName>
    </submittedName>
</protein>
<proteinExistence type="predicted"/>
<dbReference type="Gene3D" id="3.90.640.20">
    <property type="entry name" value="Heat-shock cognate protein, ATPase"/>
    <property type="match status" value="1"/>
</dbReference>
<dbReference type="InterPro" id="IPR037126">
    <property type="entry name" value="PdaC/RsiV-like_sf"/>
</dbReference>
<dbReference type="AlphaFoldDB" id="A0A4U1CH82"/>
<accession>A0A4U1CH82</accession>
<feature type="domain" description="DUF3298" evidence="1">
    <location>
        <begin position="182"/>
        <end position="260"/>
    </location>
</feature>
<dbReference type="InterPro" id="IPR025303">
    <property type="entry name" value="PdaC"/>
</dbReference>
<organism evidence="3 4">
    <name type="scientific">Pedobacter frigoris</name>
    <dbReference type="NCBI Taxonomy" id="2571272"/>
    <lineage>
        <taxon>Bacteria</taxon>
        <taxon>Pseudomonadati</taxon>
        <taxon>Bacteroidota</taxon>
        <taxon>Sphingobacteriia</taxon>
        <taxon>Sphingobacteriales</taxon>
        <taxon>Sphingobacteriaceae</taxon>
        <taxon>Pedobacter</taxon>
    </lineage>
</organism>
<name>A0A4U1CH82_9SPHI</name>
<evidence type="ECO:0000259" key="2">
    <source>
        <dbReference type="Pfam" id="PF13739"/>
    </source>
</evidence>
<dbReference type="Pfam" id="PF13739">
    <property type="entry name" value="PdaC"/>
    <property type="match status" value="1"/>
</dbReference>
<reference evidence="3 4" key="1">
    <citation type="submission" date="2019-04" db="EMBL/GenBank/DDBJ databases">
        <title>Pedobacter sp. RP-3-15 sp. nov., isolated from Arctic soil.</title>
        <authorList>
            <person name="Dahal R.H."/>
            <person name="Kim D.-U."/>
        </authorList>
    </citation>
    <scope>NUCLEOTIDE SEQUENCE [LARGE SCALE GENOMIC DNA]</scope>
    <source>
        <strain evidence="3 4">RP-3-15</strain>
    </source>
</reference>